<dbReference type="Pfam" id="PF07676">
    <property type="entry name" value="PD40"/>
    <property type="match status" value="2"/>
</dbReference>
<gene>
    <name evidence="1" type="ORF">M6B38_100295</name>
</gene>
<dbReference type="AlphaFoldDB" id="A0AAX6ILS4"/>
<dbReference type="EMBL" id="JANAVB010000197">
    <property type="protein sequence ID" value="KAJ6853951.1"/>
    <property type="molecule type" value="Genomic_DNA"/>
</dbReference>
<dbReference type="InterPro" id="IPR011659">
    <property type="entry name" value="WD40"/>
</dbReference>
<dbReference type="Gene3D" id="2.120.10.30">
    <property type="entry name" value="TolB, C-terminal domain"/>
    <property type="match status" value="2"/>
</dbReference>
<reference evidence="1" key="2">
    <citation type="submission" date="2023-04" db="EMBL/GenBank/DDBJ databases">
        <authorList>
            <person name="Bruccoleri R.E."/>
            <person name="Oakeley E.J."/>
            <person name="Faust A.-M."/>
            <person name="Dessus-Babus S."/>
            <person name="Altorfer M."/>
            <person name="Burckhardt D."/>
            <person name="Oertli M."/>
            <person name="Naumann U."/>
            <person name="Petersen F."/>
            <person name="Wong J."/>
        </authorList>
    </citation>
    <scope>NUCLEOTIDE SEQUENCE</scope>
    <source>
        <strain evidence="1">GSM-AAB239-AS_SAM_17_03QT</strain>
        <tissue evidence="1">Leaf</tissue>
    </source>
</reference>
<keyword evidence="2" id="KW-1185">Reference proteome</keyword>
<evidence type="ECO:0000313" key="1">
    <source>
        <dbReference type="EMBL" id="KAJ6853951.1"/>
    </source>
</evidence>
<proteinExistence type="predicted"/>
<protein>
    <submittedName>
        <fullName evidence="1">Uncharacterized protein</fullName>
    </submittedName>
</protein>
<name>A0AAX6ILS4_IRIPA</name>
<reference evidence="1" key="1">
    <citation type="journal article" date="2023" name="GigaByte">
        <title>Genome assembly of the bearded iris, Iris pallida Lam.</title>
        <authorList>
            <person name="Bruccoleri R.E."/>
            <person name="Oakeley E.J."/>
            <person name="Faust A.M.E."/>
            <person name="Altorfer M."/>
            <person name="Dessus-Babus S."/>
            <person name="Burckhardt D."/>
            <person name="Oertli M."/>
            <person name="Naumann U."/>
            <person name="Petersen F."/>
            <person name="Wong J."/>
        </authorList>
    </citation>
    <scope>NUCLEOTIDE SEQUENCE</scope>
    <source>
        <strain evidence="1">GSM-AAB239-AS_SAM_17_03QT</strain>
    </source>
</reference>
<dbReference type="SUPFAM" id="SSF82171">
    <property type="entry name" value="DPP6 N-terminal domain-like"/>
    <property type="match status" value="1"/>
</dbReference>
<dbReference type="PANTHER" id="PTHR32161:SF21">
    <property type="entry name" value="OS03G0314500 PROTEIN"/>
    <property type="match status" value="1"/>
</dbReference>
<evidence type="ECO:0000313" key="2">
    <source>
        <dbReference type="Proteomes" id="UP001140949"/>
    </source>
</evidence>
<organism evidence="1 2">
    <name type="scientific">Iris pallida</name>
    <name type="common">Sweet iris</name>
    <dbReference type="NCBI Taxonomy" id="29817"/>
    <lineage>
        <taxon>Eukaryota</taxon>
        <taxon>Viridiplantae</taxon>
        <taxon>Streptophyta</taxon>
        <taxon>Embryophyta</taxon>
        <taxon>Tracheophyta</taxon>
        <taxon>Spermatophyta</taxon>
        <taxon>Magnoliopsida</taxon>
        <taxon>Liliopsida</taxon>
        <taxon>Asparagales</taxon>
        <taxon>Iridaceae</taxon>
        <taxon>Iridoideae</taxon>
        <taxon>Irideae</taxon>
        <taxon>Iris</taxon>
    </lineage>
</organism>
<sequence length="740" mass="82022">MASEKRGSISFFSTYRPPMALAIFSCAVPPTSKRDEVLLTDGRSYNYNGRVIPPWALKHPKLMANCEGEEAGVKSGPRSGMVFVSERAGLETLHLALYPEENLSGKVSVVGLQHLFPDTFSGVRMEDSGCFVSGDSLVYVSTKQPAAERRQPWTAVYSTHLGTGETKRLTPPGVADLSPSVSPSGKKIAVASFQGKTGGWDGEIEDLQTNIYVMDVANPSDRKLVVTNGGWPTWGSDDVLFFHRKDKKFWGVFRVDIRNLAITPVTPAGFSAMTPAAIDATRVAVATIRQTSSFSDVRVKDQYRHIEIFDSTNLSKPSEEITQSVRPLADHFNPFVIDGGKRIGYHCAKRLILMEDEVVPSSRIDKLVSPYPDIKLFRLLGPFPAFKKNSSIFAYVDNEFKALWVGDSKPNSKNKELKIIFDGGYADKVFSPVWNRDPAKDTLYVCMGPSFQEQKIVDICAFTNVSKYFDTDDTDKPPPPPPPPVEPLIVNGYNNAFPSTNPDGTKLVFRSNMNGVNEGGKKYKNLYIMEDAQSPSSEIRRLTKGEWTDTHCQWSPSGDWIVFSSSRDKPEGAPELDNGLDDGYFAVYLVKWDDPSVVVRVMTSGSNIAGHVNHPHFSPDGASIVVTSDLAAVSVDPISLPLFTHSVRPYGDIFTVDIDPSDITKNKDRDMNYITRSTHSRFENSTDTWAVFPDQVLELELIMKLSRRYSSFAPACPYIQSNGGESWHMTGQLLIPVRKC</sequence>
<dbReference type="PANTHER" id="PTHR32161">
    <property type="entry name" value="DPP6 N-TERMINAL DOMAIN-LIKE PROTEIN"/>
    <property type="match status" value="1"/>
</dbReference>
<comment type="caution">
    <text evidence="1">The sequence shown here is derived from an EMBL/GenBank/DDBJ whole genome shotgun (WGS) entry which is preliminary data.</text>
</comment>
<dbReference type="Proteomes" id="UP001140949">
    <property type="component" value="Unassembled WGS sequence"/>
</dbReference>
<dbReference type="InterPro" id="IPR011042">
    <property type="entry name" value="6-blade_b-propeller_TolB-like"/>
</dbReference>
<accession>A0AAX6ILS4</accession>